<dbReference type="RefSeq" id="WP_223847384.1">
    <property type="nucleotide sequence ID" value="NZ_JACXAD010000022.1"/>
</dbReference>
<name>A0A927BG90_9BACT</name>
<evidence type="ECO:0000313" key="3">
    <source>
        <dbReference type="Proteomes" id="UP000612233"/>
    </source>
</evidence>
<evidence type="ECO:0008006" key="4">
    <source>
        <dbReference type="Google" id="ProtNLM"/>
    </source>
</evidence>
<comment type="caution">
    <text evidence="2">The sequence shown here is derived from an EMBL/GenBank/DDBJ whole genome shotgun (WGS) entry which is preliminary data.</text>
</comment>
<dbReference type="EMBL" id="JACXAD010000022">
    <property type="protein sequence ID" value="MBD2769695.1"/>
    <property type="molecule type" value="Genomic_DNA"/>
</dbReference>
<proteinExistence type="predicted"/>
<reference evidence="2" key="1">
    <citation type="submission" date="2020-09" db="EMBL/GenBank/DDBJ databases">
        <authorList>
            <person name="Kim M.K."/>
        </authorList>
    </citation>
    <scope>NUCLEOTIDE SEQUENCE</scope>
    <source>
        <strain evidence="2">BT664</strain>
    </source>
</reference>
<evidence type="ECO:0000256" key="1">
    <source>
        <dbReference type="SAM" id="MobiDB-lite"/>
    </source>
</evidence>
<feature type="region of interest" description="Disordered" evidence="1">
    <location>
        <begin position="83"/>
        <end position="102"/>
    </location>
</feature>
<protein>
    <recommendedName>
        <fullName evidence="4">LysM domain-containing protein</fullName>
    </recommendedName>
</protein>
<dbReference type="Proteomes" id="UP000612233">
    <property type="component" value="Unassembled WGS sequence"/>
</dbReference>
<sequence length="102" mass="10828">MQMTKVTVSAGQSLLDVAIGLLGGADGLFALADANGLAITDDLVPGQVLVVPDGATVSADTVAYFQDQQIRVNTTNLVRAQVPEQEGLIDHDENDHDEQDFY</sequence>
<evidence type="ECO:0000313" key="2">
    <source>
        <dbReference type="EMBL" id="MBD2769695.1"/>
    </source>
</evidence>
<dbReference type="AlphaFoldDB" id="A0A927BG90"/>
<organism evidence="2 3">
    <name type="scientific">Hymenobacter montanus</name>
    <dbReference type="NCBI Taxonomy" id="2771359"/>
    <lineage>
        <taxon>Bacteria</taxon>
        <taxon>Pseudomonadati</taxon>
        <taxon>Bacteroidota</taxon>
        <taxon>Cytophagia</taxon>
        <taxon>Cytophagales</taxon>
        <taxon>Hymenobacteraceae</taxon>
        <taxon>Hymenobacter</taxon>
    </lineage>
</organism>
<keyword evidence="3" id="KW-1185">Reference proteome</keyword>
<gene>
    <name evidence="2" type="ORF">IC235_17535</name>
</gene>
<accession>A0A927BG90</accession>